<accession>A0ABD3M6K5</accession>
<keyword evidence="1" id="KW-0611">Plant defense</keyword>
<keyword evidence="6" id="KW-1185">Reference proteome</keyword>
<feature type="domain" description="Glycoside hydrolase family 19 catalytic" evidence="4">
    <location>
        <begin position="206"/>
        <end position="360"/>
    </location>
</feature>
<reference evidence="5 6" key="1">
    <citation type="submission" date="2024-10" db="EMBL/GenBank/DDBJ databases">
        <title>Updated reference genomes for cyclostephanoid diatoms.</title>
        <authorList>
            <person name="Roberts W.R."/>
            <person name="Alverson A.J."/>
        </authorList>
    </citation>
    <scope>NUCLEOTIDE SEQUENCE [LARGE SCALE GENOMIC DNA]</scope>
    <source>
        <strain evidence="5 6">AJA232-27</strain>
    </source>
</reference>
<gene>
    <name evidence="5" type="ORF">ACHAWU_008267</name>
</gene>
<keyword evidence="2" id="KW-1015">Disulfide bond</keyword>
<organism evidence="5 6">
    <name type="scientific">Discostella pseudostelligera</name>
    <dbReference type="NCBI Taxonomy" id="259834"/>
    <lineage>
        <taxon>Eukaryota</taxon>
        <taxon>Sar</taxon>
        <taxon>Stramenopiles</taxon>
        <taxon>Ochrophyta</taxon>
        <taxon>Bacillariophyta</taxon>
        <taxon>Coscinodiscophyceae</taxon>
        <taxon>Thalassiosirophycidae</taxon>
        <taxon>Stephanodiscales</taxon>
        <taxon>Stephanodiscaceae</taxon>
        <taxon>Discostella</taxon>
    </lineage>
</organism>
<protein>
    <recommendedName>
        <fullName evidence="4">Glycoside hydrolase family 19 catalytic domain-containing protein</fullName>
    </recommendedName>
</protein>
<evidence type="ECO:0000259" key="4">
    <source>
        <dbReference type="Pfam" id="PF00182"/>
    </source>
</evidence>
<dbReference type="EMBL" id="JALLBG020000228">
    <property type="protein sequence ID" value="KAL3758513.1"/>
    <property type="molecule type" value="Genomic_DNA"/>
</dbReference>
<dbReference type="PANTHER" id="PTHR22595">
    <property type="entry name" value="CHITINASE-RELATED"/>
    <property type="match status" value="1"/>
</dbReference>
<name>A0ABD3M6K5_9STRA</name>
<evidence type="ECO:0000256" key="2">
    <source>
        <dbReference type="ARBA" id="ARBA00023157"/>
    </source>
</evidence>
<comment type="caution">
    <text evidence="5">The sequence shown here is derived from an EMBL/GenBank/DDBJ whole genome shotgun (WGS) entry which is preliminary data.</text>
</comment>
<keyword evidence="3" id="KW-0732">Signal</keyword>
<feature type="signal peptide" evidence="3">
    <location>
        <begin position="1"/>
        <end position="23"/>
    </location>
</feature>
<evidence type="ECO:0000256" key="1">
    <source>
        <dbReference type="ARBA" id="ARBA00022821"/>
    </source>
</evidence>
<dbReference type="PANTHER" id="PTHR22595:SF79">
    <property type="entry name" value="CHITINASE 12"/>
    <property type="match status" value="1"/>
</dbReference>
<dbReference type="Gene3D" id="1.10.530.10">
    <property type="match status" value="1"/>
</dbReference>
<dbReference type="CDD" id="cd00325">
    <property type="entry name" value="chitinase_GH19"/>
    <property type="match status" value="1"/>
</dbReference>
<dbReference type="InterPro" id="IPR023346">
    <property type="entry name" value="Lysozyme-like_dom_sf"/>
</dbReference>
<dbReference type="AlphaFoldDB" id="A0ABD3M6K5"/>
<sequence>MMTANHSILASFLLVFILCLGSAQDLSCENCRGGNLKCIGDTTLQSVTDEDCSICLKSGTKWTWPCSVEGLCWCWDSTKPKFKPPPASQYEEAEMRPCDIFTEEMFNVTAPNAIHPYTYQGLCETIDMINERYDEKIFKMGTLEQQKNEWAAFLGHTTHESAQYTAAREALMCARTVEVASGTYCRPCANDNFDWEDRYCEISLVANGQYFEQYCDKIVTPPHGCVCGPTTEVDNEELKGLMNPNFAYFGRGAIQLSWNANYIKASQVLAESADTLCSQPDLVATEPKYAWGTAIWFWLFHKPTADASTCHIQSLEGSFGGSLNVINGGLECPADPMGYHAEAIVTRLRYYCIAATIVGVQRLLDFEGCEGLSSAFEECVTTGYCPECNDWYLISKTELEVEPTVVPAPEGPTSPPVPFRSWADDSWMNSIQRSDSSVRTRKVALITMGSILLSSVLLSVVL</sequence>
<dbReference type="GO" id="GO:0006952">
    <property type="term" value="P:defense response"/>
    <property type="evidence" value="ECO:0007669"/>
    <property type="project" value="UniProtKB-KW"/>
</dbReference>
<dbReference type="Proteomes" id="UP001530293">
    <property type="component" value="Unassembled WGS sequence"/>
</dbReference>
<evidence type="ECO:0000256" key="3">
    <source>
        <dbReference type="SAM" id="SignalP"/>
    </source>
</evidence>
<proteinExistence type="predicted"/>
<dbReference type="SUPFAM" id="SSF53955">
    <property type="entry name" value="Lysozyme-like"/>
    <property type="match status" value="1"/>
</dbReference>
<dbReference type="Pfam" id="PF00182">
    <property type="entry name" value="Glyco_hydro_19"/>
    <property type="match status" value="1"/>
</dbReference>
<feature type="chain" id="PRO_5044772950" description="Glycoside hydrolase family 19 catalytic domain-containing protein" evidence="3">
    <location>
        <begin position="24"/>
        <end position="462"/>
    </location>
</feature>
<evidence type="ECO:0000313" key="6">
    <source>
        <dbReference type="Proteomes" id="UP001530293"/>
    </source>
</evidence>
<dbReference type="InterPro" id="IPR000726">
    <property type="entry name" value="Glyco_hydro_19_cat"/>
</dbReference>
<evidence type="ECO:0000313" key="5">
    <source>
        <dbReference type="EMBL" id="KAL3758513.1"/>
    </source>
</evidence>